<feature type="compositionally biased region" description="Polar residues" evidence="1">
    <location>
        <begin position="440"/>
        <end position="468"/>
    </location>
</feature>
<comment type="caution">
    <text evidence="4">The sequence shown here is derived from an EMBL/GenBank/DDBJ whole genome shotgun (WGS) entry which is preliminary data.</text>
</comment>
<organism evidence="4 5">
    <name type="scientific">Tripterygium wilfordii</name>
    <name type="common">Thunder God vine</name>
    <dbReference type="NCBI Taxonomy" id="458696"/>
    <lineage>
        <taxon>Eukaryota</taxon>
        <taxon>Viridiplantae</taxon>
        <taxon>Streptophyta</taxon>
        <taxon>Embryophyta</taxon>
        <taxon>Tracheophyta</taxon>
        <taxon>Spermatophyta</taxon>
        <taxon>Magnoliopsida</taxon>
        <taxon>eudicotyledons</taxon>
        <taxon>Gunneridae</taxon>
        <taxon>Pentapetalae</taxon>
        <taxon>rosids</taxon>
        <taxon>fabids</taxon>
        <taxon>Celastrales</taxon>
        <taxon>Celastraceae</taxon>
        <taxon>Tripterygium</taxon>
    </lineage>
</organism>
<proteinExistence type="predicted"/>
<evidence type="ECO:0000256" key="1">
    <source>
        <dbReference type="SAM" id="MobiDB-lite"/>
    </source>
</evidence>
<evidence type="ECO:0008006" key="6">
    <source>
        <dbReference type="Google" id="ProtNLM"/>
    </source>
</evidence>
<accession>A0A7J7DXP1</accession>
<feature type="domain" description="DUF3741" evidence="2">
    <location>
        <begin position="232"/>
        <end position="275"/>
    </location>
</feature>
<dbReference type="OrthoDB" id="758104at2759"/>
<name>A0A7J7DXP1_TRIWF</name>
<feature type="compositionally biased region" description="Basic and acidic residues" evidence="1">
    <location>
        <begin position="315"/>
        <end position="329"/>
    </location>
</feature>
<dbReference type="EMBL" id="JAAARO010000003">
    <property type="protein sequence ID" value="KAF5750944.1"/>
    <property type="molecule type" value="Genomic_DNA"/>
</dbReference>
<dbReference type="PANTHER" id="PTHR47071">
    <property type="entry name" value="PROTEIN TRM32"/>
    <property type="match status" value="1"/>
</dbReference>
<feature type="region of interest" description="Disordered" evidence="1">
    <location>
        <begin position="631"/>
        <end position="686"/>
    </location>
</feature>
<dbReference type="Pfam" id="PF12552">
    <property type="entry name" value="DUF3741"/>
    <property type="match status" value="1"/>
</dbReference>
<protein>
    <recommendedName>
        <fullName evidence="6">Protein TRM32</fullName>
    </recommendedName>
</protein>
<dbReference type="PANTHER" id="PTHR47071:SF9">
    <property type="entry name" value="TRM32-LIKE PROTEIN (DUF3741)"/>
    <property type="match status" value="1"/>
</dbReference>
<dbReference type="InterPro" id="IPR044257">
    <property type="entry name" value="TRM32-like"/>
</dbReference>
<evidence type="ECO:0000313" key="4">
    <source>
        <dbReference type="EMBL" id="KAF5750944.1"/>
    </source>
</evidence>
<dbReference type="InterPro" id="IPR025486">
    <property type="entry name" value="DUF4378"/>
</dbReference>
<dbReference type="AlphaFoldDB" id="A0A7J7DXP1"/>
<feature type="compositionally biased region" description="Low complexity" evidence="1">
    <location>
        <begin position="298"/>
        <end position="312"/>
    </location>
</feature>
<feature type="region of interest" description="Disordered" evidence="1">
    <location>
        <begin position="40"/>
        <end position="66"/>
    </location>
</feature>
<feature type="region of interest" description="Disordered" evidence="1">
    <location>
        <begin position="282"/>
        <end position="347"/>
    </location>
</feature>
<dbReference type="FunCoup" id="A0A7J7DXP1">
    <property type="interactions" value="365"/>
</dbReference>
<dbReference type="InterPro" id="IPR022212">
    <property type="entry name" value="DUF3741"/>
</dbReference>
<feature type="region of interest" description="Disordered" evidence="1">
    <location>
        <begin position="440"/>
        <end position="478"/>
    </location>
</feature>
<keyword evidence="5" id="KW-1185">Reference proteome</keyword>
<dbReference type="Proteomes" id="UP000593562">
    <property type="component" value="Unassembled WGS sequence"/>
</dbReference>
<feature type="compositionally biased region" description="Polar residues" evidence="1">
    <location>
        <begin position="646"/>
        <end position="660"/>
    </location>
</feature>
<reference evidence="4 5" key="1">
    <citation type="journal article" date="2020" name="Nat. Commun.">
        <title>Genome of Tripterygium wilfordii and identification of cytochrome P450 involved in triptolide biosynthesis.</title>
        <authorList>
            <person name="Tu L."/>
            <person name="Su P."/>
            <person name="Zhang Z."/>
            <person name="Gao L."/>
            <person name="Wang J."/>
            <person name="Hu T."/>
            <person name="Zhou J."/>
            <person name="Zhang Y."/>
            <person name="Zhao Y."/>
            <person name="Liu Y."/>
            <person name="Song Y."/>
            <person name="Tong Y."/>
            <person name="Lu Y."/>
            <person name="Yang J."/>
            <person name="Xu C."/>
            <person name="Jia M."/>
            <person name="Peters R.J."/>
            <person name="Huang L."/>
            <person name="Gao W."/>
        </authorList>
    </citation>
    <scope>NUCLEOTIDE SEQUENCE [LARGE SCALE GENOMIC DNA]</scope>
    <source>
        <strain evidence="5">cv. XIE 37</strain>
        <tissue evidence="4">Leaf</tissue>
    </source>
</reference>
<evidence type="ECO:0000259" key="3">
    <source>
        <dbReference type="Pfam" id="PF14309"/>
    </source>
</evidence>
<dbReference type="Pfam" id="PF14309">
    <property type="entry name" value="DUF4378"/>
    <property type="match status" value="1"/>
</dbReference>
<gene>
    <name evidence="4" type="ORF">HS088_TW03G01284</name>
</gene>
<evidence type="ECO:0000259" key="2">
    <source>
        <dbReference type="Pfam" id="PF12552"/>
    </source>
</evidence>
<dbReference type="InParanoid" id="A0A7J7DXP1"/>
<sequence length="883" mass="99688">MGKQVRHKQSGIAMQNNHPGCMWSILHVLKYHHWHHVKKRIPHRRRGDTNPAMGEGHTGSDVDASNIGIMTENNDTEMEGSVKTTQSTPIAKSSVKSWLRARLSEEMLRRRGRHKRSSTYPIRSQFERTDSIHHLELSEQDILSDVALTDGSLKIADENTKSSSSASAPGVVLQKTCQEPFGSEKKYEEHGTMLYQNYMGDKQVDGSGKPLIENLQLFQEGSDETKQDLLKQMPSQATELTNSTSFQQSRDFRDALDIINMNKEFFLKVLQDPSSHLAHNFHSRRASRTGYNKSVSFPLPGSSDRRSSGPGRLKLKQDGGEGHAKDRELQVGSQDPKSEYESTEDMCRQSVPSIATEYRADVVLKFNQSMAEIGDSSSSSHSPKRNRRAIKRFRDLKQKIKHAIRESKYERHRISMDALLHKIPHRHGFSKDLKELADQLKTSSPNTDGKASPGSSCRSDYSVPSTGKSGRRSISRTSSLNESLDRYCQLYESTINREAKHLISGMQLKAEERDSPKSLGRIHSSPELKYLFYQSPEDGEAFSIATPAKVVADDNVSIRSNSDEQMNLDLPVASEYLPQLHTLVESQIEEKSVEVNEIDYIFGDQQGSICLNDSEPYDEVGLVSDDLENVMGEDSSHSKQEIRLTMQDSDSTDNRSSSGIVSIPEDSEDSSHFSNAVDGLPNQQEDKSSIDIKDVGIWRKQEIDSDVFNLQVDAKYKPTFNYVRDILELSGFSGSESLGTWHSDDQPVDPSLFEEVEGCMLLDPDCSGQEEGGYCNHLLLFDLTNEVLMDIYERSYTYCPMQLSSLSHIRPMPVGHHVLKEVWTNISWYLGSRPNFDWSLDYVVSRDLGKDDGWLNLQFDTECVGLELEDFIFDDLLEEIIRA</sequence>
<feature type="domain" description="DUF4378" evidence="3">
    <location>
        <begin position="720"/>
        <end position="879"/>
    </location>
</feature>
<evidence type="ECO:0000313" key="5">
    <source>
        <dbReference type="Proteomes" id="UP000593562"/>
    </source>
</evidence>